<keyword evidence="3" id="KW-1185">Reference proteome</keyword>
<evidence type="ECO:0000313" key="2">
    <source>
        <dbReference type="EMBL" id="KAL1607147.1"/>
    </source>
</evidence>
<feature type="signal peptide" evidence="1">
    <location>
        <begin position="1"/>
        <end position="19"/>
    </location>
</feature>
<sequence length="65" mass="7306">MVWSLKGCLIMIFLRLTKNARLYGYVLVFTHCLPLHHNWQILPDPGKECSAGIVINITIAVGNVL</sequence>
<comment type="caution">
    <text evidence="2">The sequence shown here is derived from an EMBL/GenBank/DDBJ whole genome shotgun (WGS) entry which is preliminary data.</text>
</comment>
<evidence type="ECO:0000313" key="3">
    <source>
        <dbReference type="Proteomes" id="UP001521222"/>
    </source>
</evidence>
<proteinExistence type="predicted"/>
<dbReference type="Proteomes" id="UP001521222">
    <property type="component" value="Unassembled WGS sequence"/>
</dbReference>
<accession>A0ABR3RS14</accession>
<dbReference type="EMBL" id="JAKIXB020000007">
    <property type="protein sequence ID" value="KAL1607147.1"/>
    <property type="molecule type" value="Genomic_DNA"/>
</dbReference>
<gene>
    <name evidence="2" type="ORF">SLS59_002851</name>
</gene>
<name>A0ABR3RS14_9PLEO</name>
<feature type="chain" id="PRO_5045163077" evidence="1">
    <location>
        <begin position="20"/>
        <end position="65"/>
    </location>
</feature>
<reference evidence="2 3" key="1">
    <citation type="submission" date="2024-02" db="EMBL/GenBank/DDBJ databases">
        <title>De novo assembly and annotation of 12 fungi associated with fruit tree decline syndrome in Ontario, Canada.</title>
        <authorList>
            <person name="Sulman M."/>
            <person name="Ellouze W."/>
            <person name="Ilyukhin E."/>
        </authorList>
    </citation>
    <scope>NUCLEOTIDE SEQUENCE [LARGE SCALE GENOMIC DNA]</scope>
    <source>
        <strain evidence="2 3">M97-236</strain>
    </source>
</reference>
<protein>
    <submittedName>
        <fullName evidence="2">Uncharacterized protein</fullName>
    </submittedName>
</protein>
<keyword evidence="1" id="KW-0732">Signal</keyword>
<organism evidence="2 3">
    <name type="scientific">Nothophoma quercina</name>
    <dbReference type="NCBI Taxonomy" id="749835"/>
    <lineage>
        <taxon>Eukaryota</taxon>
        <taxon>Fungi</taxon>
        <taxon>Dikarya</taxon>
        <taxon>Ascomycota</taxon>
        <taxon>Pezizomycotina</taxon>
        <taxon>Dothideomycetes</taxon>
        <taxon>Pleosporomycetidae</taxon>
        <taxon>Pleosporales</taxon>
        <taxon>Pleosporineae</taxon>
        <taxon>Didymellaceae</taxon>
        <taxon>Nothophoma</taxon>
    </lineage>
</organism>
<evidence type="ECO:0000256" key="1">
    <source>
        <dbReference type="SAM" id="SignalP"/>
    </source>
</evidence>